<gene>
    <name evidence="1" type="ORF">CPU12_09150</name>
</gene>
<reference evidence="1 2" key="1">
    <citation type="submission" date="2017-09" db="EMBL/GenBank/DDBJ databases">
        <title>Arcobacter canalis sp. nov., a new species isolated from a water canal contaminated with urban sewage.</title>
        <authorList>
            <person name="Perez-Cataluna A."/>
            <person name="Salas-Masso N."/>
            <person name="Figueras M.J."/>
        </authorList>
    </citation>
    <scope>NUCLEOTIDE SEQUENCE [LARGE SCALE GENOMIC DNA]</scope>
    <source>
        <strain evidence="1 2">F98-3</strain>
    </source>
</reference>
<keyword evidence="2" id="KW-1185">Reference proteome</keyword>
<comment type="caution">
    <text evidence="1">The sequence shown here is derived from an EMBL/GenBank/DDBJ whole genome shotgun (WGS) entry which is preliminary data.</text>
</comment>
<protein>
    <submittedName>
        <fullName evidence="1">Uncharacterized protein</fullName>
    </submittedName>
</protein>
<evidence type="ECO:0000313" key="1">
    <source>
        <dbReference type="EMBL" id="PHO17749.1"/>
    </source>
</evidence>
<dbReference type="RefSeq" id="WP_099342807.1">
    <property type="nucleotide sequence ID" value="NZ_CP032098.1"/>
</dbReference>
<evidence type="ECO:0000313" key="2">
    <source>
        <dbReference type="Proteomes" id="UP000221222"/>
    </source>
</evidence>
<dbReference type="EMBL" id="NXFY01000013">
    <property type="protein sequence ID" value="PHO17749.1"/>
    <property type="molecule type" value="Genomic_DNA"/>
</dbReference>
<organism evidence="1 2">
    <name type="scientific">Malaciobacter molluscorum LMG 25693</name>
    <dbReference type="NCBI Taxonomy" id="870501"/>
    <lineage>
        <taxon>Bacteria</taxon>
        <taxon>Pseudomonadati</taxon>
        <taxon>Campylobacterota</taxon>
        <taxon>Epsilonproteobacteria</taxon>
        <taxon>Campylobacterales</taxon>
        <taxon>Arcobacteraceae</taxon>
        <taxon>Malaciobacter</taxon>
    </lineage>
</organism>
<accession>A0A2G1DGW7</accession>
<sequence length="68" mass="7709">MKWLGLDSTKVDDISILKPLLPTLKEVRLGITEVKRCSAKNVKELIKGKSCLNKDGTPKVFWKQWLGL</sequence>
<dbReference type="AlphaFoldDB" id="A0A2G1DGW7"/>
<proteinExistence type="predicted"/>
<dbReference type="Proteomes" id="UP000221222">
    <property type="component" value="Unassembled WGS sequence"/>
</dbReference>
<name>A0A2G1DGW7_9BACT</name>